<proteinExistence type="predicted"/>
<dbReference type="Proteomes" id="UP000005512">
    <property type="component" value="Unassembled WGS sequence"/>
</dbReference>
<evidence type="ECO:0000313" key="2">
    <source>
        <dbReference type="Proteomes" id="UP000005512"/>
    </source>
</evidence>
<evidence type="ECO:0000313" key="1">
    <source>
        <dbReference type="EMBL" id="EFB73677.1"/>
    </source>
</evidence>
<comment type="caution">
    <text evidence="1">The sequence shown here is derived from an EMBL/GenBank/DDBJ whole genome shotgun (WGS) entry which is preliminary data.</text>
</comment>
<dbReference type="AlphaFoldDB" id="D1NYX8"/>
<gene>
    <name evidence="1" type="ORF">PROVRUST_04949</name>
</gene>
<sequence>MVHFLFWRLRVGAITGVQRPSWRHIQTAPSEKRWRYRRLTHPFQRWGTL</sequence>
<reference evidence="1" key="1">
    <citation type="submission" date="2009-12" db="EMBL/GenBank/DDBJ databases">
        <authorList>
            <person name="Weinstock G."/>
            <person name="Sodergren E."/>
            <person name="Clifton S."/>
            <person name="Fulton L."/>
            <person name="Fulton B."/>
            <person name="Courtney L."/>
            <person name="Fronick C."/>
            <person name="Harrison M."/>
            <person name="Strong C."/>
            <person name="Farmer C."/>
            <person name="Delahaunty K."/>
            <person name="Markovic C."/>
            <person name="Hall O."/>
            <person name="Minx P."/>
            <person name="Tomlinson C."/>
            <person name="Mitreva M."/>
            <person name="Nelson J."/>
            <person name="Hou S."/>
            <person name="Wollam A."/>
            <person name="Pepin K.H."/>
            <person name="Johnson M."/>
            <person name="Bhonagiri V."/>
            <person name="Nash W.E."/>
            <person name="Warren W."/>
            <person name="Chinwalla A."/>
            <person name="Mardis E.R."/>
            <person name="Wilson R.K."/>
        </authorList>
    </citation>
    <scope>NUCLEOTIDE SEQUENCE [LARGE SCALE GENOMIC DNA]</scope>
    <source>
        <strain evidence="1">DSM 4541</strain>
    </source>
</reference>
<dbReference type="EMBL" id="ABXV02000011">
    <property type="protein sequence ID" value="EFB73677.1"/>
    <property type="molecule type" value="Genomic_DNA"/>
</dbReference>
<keyword evidence="2" id="KW-1185">Reference proteome</keyword>
<accession>D1NYX8</accession>
<name>D1NYX8_9GAMM</name>
<protein>
    <submittedName>
        <fullName evidence="1">Uncharacterized protein</fullName>
    </submittedName>
</protein>
<dbReference type="HOGENOM" id="CLU_3139538_0_0_6"/>
<organism evidence="1 2">
    <name type="scientific">Providencia rustigianii DSM 4541</name>
    <dbReference type="NCBI Taxonomy" id="500637"/>
    <lineage>
        <taxon>Bacteria</taxon>
        <taxon>Pseudomonadati</taxon>
        <taxon>Pseudomonadota</taxon>
        <taxon>Gammaproteobacteria</taxon>
        <taxon>Enterobacterales</taxon>
        <taxon>Morganellaceae</taxon>
        <taxon>Providencia</taxon>
    </lineage>
</organism>